<dbReference type="GO" id="GO:0006310">
    <property type="term" value="P:DNA recombination"/>
    <property type="evidence" value="ECO:0007669"/>
    <property type="project" value="UniProtKB-KW"/>
</dbReference>
<sequence length="417" mass="45881">MAGVFTAGQGSSQSAHGAPANNTANNTAASRAQQQSGQRSGQQFGQQFGQGSDAPTVAEFYARVVTPVARAASGAEKRGGGLFRTYDSYWKVLVSGYPYQRCGVATRSGDIVGGDPVPPDERLYDGLGDVKLTDVHYSDLVKWLGWCRVRAELAEHKASLRRERRGLTVRHSDQEGAVRNAVGAIRYFFTQAVLDGQLPADSDVSQRLRKPGKRPSTRRAFTASEYEELWRVVSSGGDDPELDSLLLETVLVTGARREGLVNLNCNHLDYQRVTLWLDEKNGRVSEQPVTTDLLRRLSVFAASRFSATGTDPVFSFKDAITDRRPHRITDRRFDTLHKRIQRELGWADRLGVTLHWARHHAITTVERVSSEAVAARFARHTAQGGVTRTYDKASGEEVCAVVGWMTGTEHPLAGGGW</sequence>
<dbReference type="InterPro" id="IPR013762">
    <property type="entry name" value="Integrase-like_cat_sf"/>
</dbReference>
<organism evidence="4 5">
    <name type="scientific">Nocardioides scoriae</name>
    <dbReference type="NCBI Taxonomy" id="642780"/>
    <lineage>
        <taxon>Bacteria</taxon>
        <taxon>Bacillati</taxon>
        <taxon>Actinomycetota</taxon>
        <taxon>Actinomycetes</taxon>
        <taxon>Propionibacteriales</taxon>
        <taxon>Nocardioidaceae</taxon>
        <taxon>Nocardioides</taxon>
    </lineage>
</organism>
<dbReference type="InterPro" id="IPR011010">
    <property type="entry name" value="DNA_brk_join_enz"/>
</dbReference>
<dbReference type="EMBL" id="LT629757">
    <property type="protein sequence ID" value="SDS83615.1"/>
    <property type="molecule type" value="Genomic_DNA"/>
</dbReference>
<dbReference type="Pfam" id="PF00589">
    <property type="entry name" value="Phage_integrase"/>
    <property type="match status" value="1"/>
</dbReference>
<dbReference type="InterPro" id="IPR002104">
    <property type="entry name" value="Integrase_catalytic"/>
</dbReference>
<name>A0A1H1VG13_9ACTN</name>
<dbReference type="GO" id="GO:0003677">
    <property type="term" value="F:DNA binding"/>
    <property type="evidence" value="ECO:0007669"/>
    <property type="project" value="InterPro"/>
</dbReference>
<gene>
    <name evidence="4" type="ORF">SAMN04488570_2818</name>
</gene>
<dbReference type="STRING" id="642780.SAMN04488570_2818"/>
<dbReference type="GO" id="GO:0015074">
    <property type="term" value="P:DNA integration"/>
    <property type="evidence" value="ECO:0007669"/>
    <property type="project" value="InterPro"/>
</dbReference>
<proteinExistence type="predicted"/>
<dbReference type="AlphaFoldDB" id="A0A1H1VG13"/>
<feature type="region of interest" description="Disordered" evidence="2">
    <location>
        <begin position="1"/>
        <end position="51"/>
    </location>
</feature>
<evidence type="ECO:0000259" key="3">
    <source>
        <dbReference type="PROSITE" id="PS51898"/>
    </source>
</evidence>
<dbReference type="SUPFAM" id="SSF56349">
    <property type="entry name" value="DNA breaking-rejoining enzymes"/>
    <property type="match status" value="1"/>
</dbReference>
<keyword evidence="5" id="KW-1185">Reference proteome</keyword>
<evidence type="ECO:0000256" key="2">
    <source>
        <dbReference type="SAM" id="MobiDB-lite"/>
    </source>
</evidence>
<dbReference type="CDD" id="cd00397">
    <property type="entry name" value="DNA_BRE_C"/>
    <property type="match status" value="1"/>
</dbReference>
<dbReference type="PROSITE" id="PS51898">
    <property type="entry name" value="TYR_RECOMBINASE"/>
    <property type="match status" value="1"/>
</dbReference>
<accession>A0A1H1VG13</accession>
<keyword evidence="1" id="KW-0233">DNA recombination</keyword>
<feature type="domain" description="Tyr recombinase" evidence="3">
    <location>
        <begin position="216"/>
        <end position="403"/>
    </location>
</feature>
<evidence type="ECO:0000256" key="1">
    <source>
        <dbReference type="ARBA" id="ARBA00023172"/>
    </source>
</evidence>
<reference evidence="5" key="1">
    <citation type="submission" date="2016-10" db="EMBL/GenBank/DDBJ databases">
        <authorList>
            <person name="Varghese N."/>
            <person name="Submissions S."/>
        </authorList>
    </citation>
    <scope>NUCLEOTIDE SEQUENCE [LARGE SCALE GENOMIC DNA]</scope>
    <source>
        <strain evidence="5">DSM 22127</strain>
    </source>
</reference>
<evidence type="ECO:0000313" key="4">
    <source>
        <dbReference type="EMBL" id="SDS83615.1"/>
    </source>
</evidence>
<evidence type="ECO:0000313" key="5">
    <source>
        <dbReference type="Proteomes" id="UP000198859"/>
    </source>
</evidence>
<feature type="compositionally biased region" description="Low complexity" evidence="2">
    <location>
        <begin position="20"/>
        <end position="51"/>
    </location>
</feature>
<dbReference type="Proteomes" id="UP000198859">
    <property type="component" value="Chromosome I"/>
</dbReference>
<dbReference type="Gene3D" id="1.10.443.10">
    <property type="entry name" value="Intergrase catalytic core"/>
    <property type="match status" value="1"/>
</dbReference>
<protein>
    <submittedName>
        <fullName evidence="4">Integrase</fullName>
    </submittedName>
</protein>